<keyword evidence="2" id="KW-0255">Endonuclease</keyword>
<dbReference type="Pfam" id="PF00565">
    <property type="entry name" value="SNase"/>
    <property type="match status" value="1"/>
</dbReference>
<protein>
    <recommendedName>
        <fullName evidence="5">TNase-like domain-containing protein</fullName>
    </recommendedName>
</protein>
<dbReference type="OrthoDB" id="6867997at2"/>
<keyword evidence="7" id="KW-1185">Reference proteome</keyword>
<dbReference type="SMART" id="SM00318">
    <property type="entry name" value="SNc"/>
    <property type="match status" value="1"/>
</dbReference>
<dbReference type="GO" id="GO:0004519">
    <property type="term" value="F:endonuclease activity"/>
    <property type="evidence" value="ECO:0007669"/>
    <property type="project" value="UniProtKB-KW"/>
</dbReference>
<reference evidence="6 7" key="1">
    <citation type="submission" date="2018-01" db="EMBL/GenBank/DDBJ databases">
        <title>The draft genome sequence of Halioglobus lutimaris HF004.</title>
        <authorList>
            <person name="Du Z.-J."/>
            <person name="Shi M.-J."/>
        </authorList>
    </citation>
    <scope>NUCLEOTIDE SEQUENCE [LARGE SCALE GENOMIC DNA]</scope>
    <source>
        <strain evidence="6 7">HF004</strain>
    </source>
</reference>
<dbReference type="EMBL" id="PKUS01000026">
    <property type="protein sequence ID" value="PLW67633.1"/>
    <property type="molecule type" value="Genomic_DNA"/>
</dbReference>
<keyword evidence="4" id="KW-1133">Transmembrane helix</keyword>
<proteinExistence type="predicted"/>
<evidence type="ECO:0000313" key="6">
    <source>
        <dbReference type="EMBL" id="PLW67633.1"/>
    </source>
</evidence>
<comment type="caution">
    <text evidence="6">The sequence shown here is derived from an EMBL/GenBank/DDBJ whole genome shotgun (WGS) entry which is preliminary data.</text>
</comment>
<keyword evidence="3" id="KW-0378">Hydrolase</keyword>
<organism evidence="6 7">
    <name type="scientific">Pseudohalioglobus lutimaris</name>
    <dbReference type="NCBI Taxonomy" id="1737061"/>
    <lineage>
        <taxon>Bacteria</taxon>
        <taxon>Pseudomonadati</taxon>
        <taxon>Pseudomonadota</taxon>
        <taxon>Gammaproteobacteria</taxon>
        <taxon>Cellvibrionales</taxon>
        <taxon>Halieaceae</taxon>
        <taxon>Pseudohalioglobus</taxon>
    </lineage>
</organism>
<evidence type="ECO:0000259" key="5">
    <source>
        <dbReference type="PROSITE" id="PS50830"/>
    </source>
</evidence>
<keyword evidence="1" id="KW-0540">Nuclease</keyword>
<evidence type="ECO:0000256" key="4">
    <source>
        <dbReference type="SAM" id="Phobius"/>
    </source>
</evidence>
<feature type="transmembrane region" description="Helical" evidence="4">
    <location>
        <begin position="35"/>
        <end position="54"/>
    </location>
</feature>
<dbReference type="PROSITE" id="PS50830">
    <property type="entry name" value="TNASE_3"/>
    <property type="match status" value="1"/>
</dbReference>
<sequence>MRRSRKWPSRPGSTYVIRNRCSISKRKQKTAAPRLITPLKVAVLAAVFSIYQYATTGKISWITTVYESVESRVSGYASRPDAGWRKAADAIEDLGATREAVPTRFDITGKVVRVVDGDTLHVFEGEGVQTRIHLYGIDAPETDQPYYNGARDALALMVAGESVGVTVVDTDWTERTVGTVYLDGKSINLEMVRAGHAWWYRKQAQYDRPLQEAERQASLQKLGLWGNADPVPPWDWKRGKR</sequence>
<feature type="domain" description="TNase-like" evidence="5">
    <location>
        <begin position="105"/>
        <end position="227"/>
    </location>
</feature>
<accession>A0A2N5WZH0</accession>
<dbReference type="SUPFAM" id="SSF50199">
    <property type="entry name" value="Staphylococcal nuclease"/>
    <property type="match status" value="1"/>
</dbReference>
<name>A0A2N5WZH0_9GAMM</name>
<evidence type="ECO:0000256" key="1">
    <source>
        <dbReference type="ARBA" id="ARBA00022722"/>
    </source>
</evidence>
<dbReference type="InterPro" id="IPR016071">
    <property type="entry name" value="Staphylococal_nuclease_OB-fold"/>
</dbReference>
<dbReference type="Gene3D" id="2.40.50.90">
    <property type="match status" value="1"/>
</dbReference>
<evidence type="ECO:0000313" key="7">
    <source>
        <dbReference type="Proteomes" id="UP000235005"/>
    </source>
</evidence>
<keyword evidence="4" id="KW-0812">Transmembrane</keyword>
<evidence type="ECO:0000256" key="3">
    <source>
        <dbReference type="ARBA" id="ARBA00022801"/>
    </source>
</evidence>
<dbReference type="AlphaFoldDB" id="A0A2N5WZH0"/>
<gene>
    <name evidence="6" type="ORF">C0039_16155</name>
</gene>
<dbReference type="PANTHER" id="PTHR12302">
    <property type="entry name" value="EBNA2 BINDING PROTEIN P100"/>
    <property type="match status" value="1"/>
</dbReference>
<dbReference type="Proteomes" id="UP000235005">
    <property type="component" value="Unassembled WGS sequence"/>
</dbReference>
<dbReference type="InterPro" id="IPR035437">
    <property type="entry name" value="SNase_OB-fold_sf"/>
</dbReference>
<evidence type="ECO:0000256" key="2">
    <source>
        <dbReference type="ARBA" id="ARBA00022759"/>
    </source>
</evidence>
<keyword evidence="4" id="KW-0472">Membrane</keyword>
<dbReference type="GO" id="GO:0016787">
    <property type="term" value="F:hydrolase activity"/>
    <property type="evidence" value="ECO:0007669"/>
    <property type="project" value="UniProtKB-KW"/>
</dbReference>
<dbReference type="PANTHER" id="PTHR12302:SF3">
    <property type="entry name" value="SERINE_THREONINE-PROTEIN KINASE 31"/>
    <property type="match status" value="1"/>
</dbReference>